<evidence type="ECO:0000313" key="3">
    <source>
        <dbReference type="Proteomes" id="UP000818624"/>
    </source>
</evidence>
<name>A0ABY8EXR3_MALFU</name>
<organism evidence="2 3">
    <name type="scientific">Malassezia furfur</name>
    <name type="common">Pityriasis versicolor infection agent</name>
    <name type="synonym">Pityrosporum furfur</name>
    <dbReference type="NCBI Taxonomy" id="55194"/>
    <lineage>
        <taxon>Eukaryota</taxon>
        <taxon>Fungi</taxon>
        <taxon>Dikarya</taxon>
        <taxon>Basidiomycota</taxon>
        <taxon>Ustilaginomycotina</taxon>
        <taxon>Malasseziomycetes</taxon>
        <taxon>Malasseziales</taxon>
        <taxon>Malasseziaceae</taxon>
        <taxon>Malassezia</taxon>
    </lineage>
</organism>
<dbReference type="Pfam" id="PF10775">
    <property type="entry name" value="ATP_sub_h"/>
    <property type="match status" value="1"/>
</dbReference>
<dbReference type="PANTHER" id="PTHR28207:SF1">
    <property type="entry name" value="ATP SYNTHASE SUBUNIT H, MITOCHONDRIAL"/>
    <property type="match status" value="1"/>
</dbReference>
<dbReference type="EMBL" id="CP046240">
    <property type="protein sequence ID" value="WFD49864.1"/>
    <property type="molecule type" value="Genomic_DNA"/>
</dbReference>
<gene>
    <name evidence="2" type="ORF">GLX27_004549</name>
</gene>
<dbReference type="Proteomes" id="UP000818624">
    <property type="component" value="Chromosome 7"/>
</dbReference>
<proteinExistence type="predicted"/>
<feature type="region of interest" description="Disordered" evidence="1">
    <location>
        <begin position="52"/>
        <end position="83"/>
    </location>
</feature>
<sequence length="136" mass="15394">MMMLSIAQRSLTAARTTGVRALSTSAVARKGAWSWTDPDLVQELYLKTLKSFEPPKQDPNAHKGAVREFSHPEPPKHTPSVVGADLDRAFDEFKAYDPEDVPINARSEEAVYETEMVEKYLAELQKDPHLEHKEHH</sequence>
<evidence type="ECO:0000256" key="1">
    <source>
        <dbReference type="SAM" id="MobiDB-lite"/>
    </source>
</evidence>
<evidence type="ECO:0000313" key="2">
    <source>
        <dbReference type="EMBL" id="WFD49864.1"/>
    </source>
</evidence>
<reference evidence="2 3" key="1">
    <citation type="journal article" date="2020" name="Elife">
        <title>Loss of centromere function drives karyotype evolution in closely related Malassezia species.</title>
        <authorList>
            <person name="Sankaranarayanan S.R."/>
            <person name="Ianiri G."/>
            <person name="Coelho M.A."/>
            <person name="Reza M.H."/>
            <person name="Thimmappa B.C."/>
            <person name="Ganguly P."/>
            <person name="Vadnala R.N."/>
            <person name="Sun S."/>
            <person name="Siddharthan R."/>
            <person name="Tellgren-Roth C."/>
            <person name="Dawson T.L."/>
            <person name="Heitman J."/>
            <person name="Sanyal K."/>
        </authorList>
    </citation>
    <scope>NUCLEOTIDE SEQUENCE [LARGE SCALE GENOMIC DNA]</scope>
    <source>
        <strain evidence="2">CBS14141</strain>
    </source>
</reference>
<dbReference type="InterPro" id="IPR019711">
    <property type="entry name" value="ATP_synth_F0_suH"/>
</dbReference>
<keyword evidence="3" id="KW-1185">Reference proteome</keyword>
<dbReference type="PANTHER" id="PTHR28207">
    <property type="entry name" value="ATP SYNTHASE SUBUNIT H, MITOCHONDRIAL"/>
    <property type="match status" value="1"/>
</dbReference>
<feature type="compositionally biased region" description="Basic and acidic residues" evidence="1">
    <location>
        <begin position="53"/>
        <end position="76"/>
    </location>
</feature>
<accession>A0ABY8EXR3</accession>
<protein>
    <submittedName>
        <fullName evidence="2">Uncharacterized protein</fullName>
    </submittedName>
</protein>